<gene>
    <name evidence="1" type="ORF">BDP27DRAFT_1371840</name>
</gene>
<sequence length="129" mass="15104">MTILGAGARRREVFDDGIEISEVGCRRCRWRHRDHGGLKQKTNKCIHPGPRCHKQSPPTGSMRSLIFINLFIPESFWQDILAFTWDFRTSIGWENIQHLLKARFPFPTHTVEPIDKTLQTHRGGYLHLW</sequence>
<comment type="caution">
    <text evidence="1">The sequence shown here is derived from an EMBL/GenBank/DDBJ whole genome shotgun (WGS) entry which is preliminary data.</text>
</comment>
<accession>A0A9P5P9P1</accession>
<protein>
    <submittedName>
        <fullName evidence="1">Uncharacterized protein</fullName>
    </submittedName>
</protein>
<name>A0A9P5P9P1_9AGAR</name>
<proteinExistence type="predicted"/>
<evidence type="ECO:0000313" key="1">
    <source>
        <dbReference type="EMBL" id="KAF9059137.1"/>
    </source>
</evidence>
<evidence type="ECO:0000313" key="2">
    <source>
        <dbReference type="Proteomes" id="UP000772434"/>
    </source>
</evidence>
<dbReference type="EMBL" id="JADNRY010000323">
    <property type="protein sequence ID" value="KAF9059137.1"/>
    <property type="molecule type" value="Genomic_DNA"/>
</dbReference>
<organism evidence="1 2">
    <name type="scientific">Rhodocollybia butyracea</name>
    <dbReference type="NCBI Taxonomy" id="206335"/>
    <lineage>
        <taxon>Eukaryota</taxon>
        <taxon>Fungi</taxon>
        <taxon>Dikarya</taxon>
        <taxon>Basidiomycota</taxon>
        <taxon>Agaricomycotina</taxon>
        <taxon>Agaricomycetes</taxon>
        <taxon>Agaricomycetidae</taxon>
        <taxon>Agaricales</taxon>
        <taxon>Marasmiineae</taxon>
        <taxon>Omphalotaceae</taxon>
        <taxon>Rhodocollybia</taxon>
    </lineage>
</organism>
<dbReference type="Proteomes" id="UP000772434">
    <property type="component" value="Unassembled WGS sequence"/>
</dbReference>
<dbReference type="AlphaFoldDB" id="A0A9P5P9P1"/>
<keyword evidence="2" id="KW-1185">Reference proteome</keyword>
<reference evidence="1" key="1">
    <citation type="submission" date="2020-11" db="EMBL/GenBank/DDBJ databases">
        <authorList>
            <consortium name="DOE Joint Genome Institute"/>
            <person name="Ahrendt S."/>
            <person name="Riley R."/>
            <person name="Andreopoulos W."/>
            <person name="Labutti K."/>
            <person name="Pangilinan J."/>
            <person name="Ruiz-Duenas F.J."/>
            <person name="Barrasa J.M."/>
            <person name="Sanchez-Garcia M."/>
            <person name="Camarero S."/>
            <person name="Miyauchi S."/>
            <person name="Serrano A."/>
            <person name="Linde D."/>
            <person name="Babiker R."/>
            <person name="Drula E."/>
            <person name="Ayuso-Fernandez I."/>
            <person name="Pacheco R."/>
            <person name="Padilla G."/>
            <person name="Ferreira P."/>
            <person name="Barriuso J."/>
            <person name="Kellner H."/>
            <person name="Castanera R."/>
            <person name="Alfaro M."/>
            <person name="Ramirez L."/>
            <person name="Pisabarro A.G."/>
            <person name="Kuo A."/>
            <person name="Tritt A."/>
            <person name="Lipzen A."/>
            <person name="He G."/>
            <person name="Yan M."/>
            <person name="Ng V."/>
            <person name="Cullen D."/>
            <person name="Martin F."/>
            <person name="Rosso M.-N."/>
            <person name="Henrissat B."/>
            <person name="Hibbett D."/>
            <person name="Martinez A.T."/>
            <person name="Grigoriev I.V."/>
        </authorList>
    </citation>
    <scope>NUCLEOTIDE SEQUENCE</scope>
    <source>
        <strain evidence="1">AH 40177</strain>
    </source>
</reference>